<feature type="compositionally biased region" description="Basic and acidic residues" evidence="1">
    <location>
        <begin position="1"/>
        <end position="12"/>
    </location>
</feature>
<evidence type="ECO:0000256" key="1">
    <source>
        <dbReference type="SAM" id="MobiDB-lite"/>
    </source>
</evidence>
<proteinExistence type="predicted"/>
<feature type="region of interest" description="Disordered" evidence="1">
    <location>
        <begin position="1"/>
        <end position="125"/>
    </location>
</feature>
<feature type="compositionally biased region" description="Basic residues" evidence="1">
    <location>
        <begin position="557"/>
        <end position="569"/>
    </location>
</feature>
<evidence type="ECO:0000313" key="2">
    <source>
        <dbReference type="EMBL" id="OSX80578.1"/>
    </source>
</evidence>
<gene>
    <name evidence="2" type="ORF">BU14_0049s0022</name>
</gene>
<sequence>MTDPGEESHIPDGDALSGARPERPKSARVPVRRGPRARSTVSPPTPAGAALEAREEGLSLPRRSASSTASADHLQDDDGRGRPPDARQFVGTGIGVDARPSTDAASNGTLRDSAEGGNHRRAATSGTGVVAPPIWAAAATSEDKLALRAAVRHNVRDRVRHYMHRPAFADDVYHGEGDVSILFRKAVQRTFECSPSQATWVLAQRLPSKTGRRKNNPSTPALTPTTAQPPPEGNDGATSPSPTRAAANGTNGELNVSAEPPREARVRNNDLVRGICYRARSNLHQAIGRATTRAWMAGATFDTVVNNGGNEEDAQPPQPLTSNAAKAEWWLNGRRYLMTVRGRKGFIEAFRVFKSIVSKRRDAEDATDADNDDATSADEGDGSILMELLNLAFGARQVQKDQQAHHKSHRAVFAGELDFLVKDSKRPGCVWAKYFRLDVGEDGEVLAERENLDVAAPQGTSAKEQARLERVRAVLELVNDATVEEESDDEAAMVDGKDSTSADEKAQRRRQHLLNDDAVPGGSLRSARAKRPRVGPPSCGDESGDSSDEATGEVAVRGRRPRSRARRST</sequence>
<evidence type="ECO:0000313" key="3">
    <source>
        <dbReference type="Proteomes" id="UP000218209"/>
    </source>
</evidence>
<feature type="compositionally biased region" description="Polar residues" evidence="1">
    <location>
        <begin position="236"/>
        <end position="254"/>
    </location>
</feature>
<keyword evidence="3" id="KW-1185">Reference proteome</keyword>
<dbReference type="EMBL" id="KV918772">
    <property type="protein sequence ID" value="OSX80578.1"/>
    <property type="molecule type" value="Genomic_DNA"/>
</dbReference>
<feature type="compositionally biased region" description="Basic and acidic residues" evidence="1">
    <location>
        <begin position="73"/>
        <end position="85"/>
    </location>
</feature>
<protein>
    <submittedName>
        <fullName evidence="2">Uncharacterized protein</fullName>
    </submittedName>
</protein>
<dbReference type="AlphaFoldDB" id="A0A1X6PIQ2"/>
<accession>A0A1X6PIQ2</accession>
<feature type="compositionally biased region" description="Acidic residues" evidence="1">
    <location>
        <begin position="482"/>
        <end position="492"/>
    </location>
</feature>
<name>A0A1X6PIQ2_PORUM</name>
<dbReference type="Proteomes" id="UP000218209">
    <property type="component" value="Unassembled WGS sequence"/>
</dbReference>
<feature type="region of interest" description="Disordered" evidence="1">
    <location>
        <begin position="482"/>
        <end position="569"/>
    </location>
</feature>
<feature type="compositionally biased region" description="Acidic residues" evidence="1">
    <location>
        <begin position="542"/>
        <end position="551"/>
    </location>
</feature>
<organism evidence="2 3">
    <name type="scientific">Porphyra umbilicalis</name>
    <name type="common">Purple laver</name>
    <name type="synonym">Red alga</name>
    <dbReference type="NCBI Taxonomy" id="2786"/>
    <lineage>
        <taxon>Eukaryota</taxon>
        <taxon>Rhodophyta</taxon>
        <taxon>Bangiophyceae</taxon>
        <taxon>Bangiales</taxon>
        <taxon>Bangiaceae</taxon>
        <taxon>Porphyra</taxon>
    </lineage>
</organism>
<feature type="region of interest" description="Disordered" evidence="1">
    <location>
        <begin position="204"/>
        <end position="264"/>
    </location>
</feature>
<reference evidence="2 3" key="1">
    <citation type="submission" date="2017-03" db="EMBL/GenBank/DDBJ databases">
        <title>WGS assembly of Porphyra umbilicalis.</title>
        <authorList>
            <person name="Brawley S.H."/>
            <person name="Blouin N.A."/>
            <person name="Ficko-Blean E."/>
            <person name="Wheeler G.L."/>
            <person name="Lohr M."/>
            <person name="Goodson H.V."/>
            <person name="Jenkins J.W."/>
            <person name="Blaby-Haas C.E."/>
            <person name="Helliwell K.E."/>
            <person name="Chan C."/>
            <person name="Marriage T."/>
            <person name="Bhattacharya D."/>
            <person name="Klein A.S."/>
            <person name="Badis Y."/>
            <person name="Brodie J."/>
            <person name="Cao Y."/>
            <person name="Collen J."/>
            <person name="Dittami S.M."/>
            <person name="Gachon C.M."/>
            <person name="Green B.R."/>
            <person name="Karpowicz S."/>
            <person name="Kim J.W."/>
            <person name="Kudahl U."/>
            <person name="Lin S."/>
            <person name="Michel G."/>
            <person name="Mittag M."/>
            <person name="Olson B.J."/>
            <person name="Pangilinan J."/>
            <person name="Peng Y."/>
            <person name="Qiu H."/>
            <person name="Shu S."/>
            <person name="Singer J.T."/>
            <person name="Smith A.G."/>
            <person name="Sprecher B.N."/>
            <person name="Wagner V."/>
            <person name="Wang W."/>
            <person name="Wang Z.-Y."/>
            <person name="Yan J."/>
            <person name="Yarish C."/>
            <person name="Zoeuner-Riek S."/>
            <person name="Zhuang Y."/>
            <person name="Zou Y."/>
            <person name="Lindquist E.A."/>
            <person name="Grimwood J."/>
            <person name="Barry K."/>
            <person name="Rokhsar D.S."/>
            <person name="Schmutz J."/>
            <person name="Stiller J.W."/>
            <person name="Grossman A.R."/>
            <person name="Prochnik S.E."/>
        </authorList>
    </citation>
    <scope>NUCLEOTIDE SEQUENCE [LARGE SCALE GENOMIC DNA]</scope>
    <source>
        <strain evidence="2">4086291</strain>
    </source>
</reference>
<feature type="compositionally biased region" description="Basic and acidic residues" evidence="1">
    <location>
        <begin position="495"/>
        <end position="506"/>
    </location>
</feature>
<feature type="compositionally biased region" description="Low complexity" evidence="1">
    <location>
        <begin position="217"/>
        <end position="226"/>
    </location>
</feature>